<evidence type="ECO:0000313" key="2">
    <source>
        <dbReference type="Proteomes" id="UP001055153"/>
    </source>
</evidence>
<dbReference type="InterPro" id="IPR022037">
    <property type="entry name" value="DUF3606"/>
</dbReference>
<gene>
    <name evidence="1" type="ORF">GMJLKIPL_1666</name>
</gene>
<accession>A0ABQ4SB55</accession>
<evidence type="ECO:0008006" key="3">
    <source>
        <dbReference type="Google" id="ProtNLM"/>
    </source>
</evidence>
<protein>
    <recommendedName>
        <fullName evidence="3">DUF3606 domain-containing protein</fullName>
    </recommendedName>
</protein>
<reference evidence="1" key="1">
    <citation type="journal article" date="2021" name="Front. Microbiol.">
        <title>Comprehensive Comparative Genomics and Phenotyping of Methylobacterium Species.</title>
        <authorList>
            <person name="Alessa O."/>
            <person name="Ogura Y."/>
            <person name="Fujitani Y."/>
            <person name="Takami H."/>
            <person name="Hayashi T."/>
            <person name="Sahin N."/>
            <person name="Tani A."/>
        </authorList>
    </citation>
    <scope>NUCLEOTIDE SEQUENCE</scope>
    <source>
        <strain evidence="1">DSM 17168</strain>
    </source>
</reference>
<keyword evidence="2" id="KW-1185">Reference proteome</keyword>
<reference evidence="1" key="2">
    <citation type="submission" date="2021-08" db="EMBL/GenBank/DDBJ databases">
        <authorList>
            <person name="Tani A."/>
            <person name="Ola A."/>
            <person name="Ogura Y."/>
            <person name="Katsura K."/>
            <person name="Hayashi T."/>
        </authorList>
    </citation>
    <scope>NUCLEOTIDE SEQUENCE</scope>
    <source>
        <strain evidence="1">DSM 17168</strain>
    </source>
</reference>
<comment type="caution">
    <text evidence="1">The sequence shown here is derived from an EMBL/GenBank/DDBJ whole genome shotgun (WGS) entry which is preliminary data.</text>
</comment>
<dbReference type="Pfam" id="PF12244">
    <property type="entry name" value="DUF3606"/>
    <property type="match status" value="1"/>
</dbReference>
<dbReference type="EMBL" id="BPQQ01000018">
    <property type="protein sequence ID" value="GJD99748.1"/>
    <property type="molecule type" value="Genomic_DNA"/>
</dbReference>
<organism evidence="1 2">
    <name type="scientific">Methylobacterium isbiliense</name>
    <dbReference type="NCBI Taxonomy" id="315478"/>
    <lineage>
        <taxon>Bacteria</taxon>
        <taxon>Pseudomonadati</taxon>
        <taxon>Pseudomonadota</taxon>
        <taxon>Alphaproteobacteria</taxon>
        <taxon>Hyphomicrobiales</taxon>
        <taxon>Methylobacteriaceae</taxon>
        <taxon>Methylobacterium</taxon>
    </lineage>
</organism>
<name>A0ABQ4SB55_9HYPH</name>
<dbReference type="Proteomes" id="UP001055153">
    <property type="component" value="Unassembled WGS sequence"/>
</dbReference>
<evidence type="ECO:0000313" key="1">
    <source>
        <dbReference type="EMBL" id="GJD99748.1"/>
    </source>
</evidence>
<proteinExistence type="predicted"/>
<sequence length="60" mass="6533">MTSGTGTSARRHVRHIDIYCPNDLAHWSQRLGISDAQLRQTVKLVGTRAATVAAHHGISL</sequence>
<dbReference type="RefSeq" id="WP_238234632.1">
    <property type="nucleotide sequence ID" value="NZ_BPQQ01000018.1"/>
</dbReference>